<dbReference type="VEuPathDB" id="VectorBase:GAUT014229"/>
<organism evidence="2 3">
    <name type="scientific">Glossina austeni</name>
    <name type="common">Savannah tsetse fly</name>
    <dbReference type="NCBI Taxonomy" id="7395"/>
    <lineage>
        <taxon>Eukaryota</taxon>
        <taxon>Metazoa</taxon>
        <taxon>Ecdysozoa</taxon>
        <taxon>Arthropoda</taxon>
        <taxon>Hexapoda</taxon>
        <taxon>Insecta</taxon>
        <taxon>Pterygota</taxon>
        <taxon>Neoptera</taxon>
        <taxon>Endopterygota</taxon>
        <taxon>Diptera</taxon>
        <taxon>Brachycera</taxon>
        <taxon>Muscomorpha</taxon>
        <taxon>Hippoboscoidea</taxon>
        <taxon>Glossinidae</taxon>
        <taxon>Glossina</taxon>
    </lineage>
</organism>
<feature type="compositionally biased region" description="Low complexity" evidence="1">
    <location>
        <begin position="26"/>
        <end position="37"/>
    </location>
</feature>
<sequence>MAKPPDKPMAANRSKKNMRPNMRPTSLPSGLSSIIESSESDKPRVTRLMVNVLVSSTSAVVERGSLESFGLMDRVLCLLKYQAVLSHGTVPIESPMAFAIAPPVSESKLELKAQAQALRAAQALVAGCEKSKTKTETEIEIEIEKSWSRKFSRLPIKYSNIMFQPIINATNSPTATYEYIYAEPEV</sequence>
<keyword evidence="3" id="KW-1185">Reference proteome</keyword>
<accession>A0A1A9USW1</accession>
<dbReference type="AlphaFoldDB" id="A0A1A9USW1"/>
<evidence type="ECO:0000313" key="3">
    <source>
        <dbReference type="Proteomes" id="UP000078200"/>
    </source>
</evidence>
<proteinExistence type="predicted"/>
<dbReference type="Proteomes" id="UP000078200">
    <property type="component" value="Unassembled WGS sequence"/>
</dbReference>
<protein>
    <submittedName>
        <fullName evidence="2">Uncharacterized protein</fullName>
    </submittedName>
</protein>
<evidence type="ECO:0000313" key="2">
    <source>
        <dbReference type="EnsemblMetazoa" id="GAUT014229-PA"/>
    </source>
</evidence>
<name>A0A1A9USW1_GLOAU</name>
<feature type="region of interest" description="Disordered" evidence="1">
    <location>
        <begin position="1"/>
        <end position="38"/>
    </location>
</feature>
<reference evidence="2" key="1">
    <citation type="submission" date="2020-05" db="UniProtKB">
        <authorList>
            <consortium name="EnsemblMetazoa"/>
        </authorList>
    </citation>
    <scope>IDENTIFICATION</scope>
    <source>
        <strain evidence="2">TTRI</strain>
    </source>
</reference>
<dbReference type="EnsemblMetazoa" id="GAUT014229-RA">
    <property type="protein sequence ID" value="GAUT014229-PA"/>
    <property type="gene ID" value="GAUT014229"/>
</dbReference>
<evidence type="ECO:0000256" key="1">
    <source>
        <dbReference type="SAM" id="MobiDB-lite"/>
    </source>
</evidence>